<keyword evidence="3" id="KW-1185">Reference proteome</keyword>
<comment type="caution">
    <text evidence="2">The sequence shown here is derived from an EMBL/GenBank/DDBJ whole genome shotgun (WGS) entry which is preliminary data.</text>
</comment>
<evidence type="ECO:0000313" key="2">
    <source>
        <dbReference type="EMBL" id="MFD2920403.1"/>
    </source>
</evidence>
<reference evidence="3" key="1">
    <citation type="journal article" date="2019" name="Int. J. Syst. Evol. Microbiol.">
        <title>The Global Catalogue of Microorganisms (GCM) 10K type strain sequencing project: providing services to taxonomists for standard genome sequencing and annotation.</title>
        <authorList>
            <consortium name="The Broad Institute Genomics Platform"/>
            <consortium name="The Broad Institute Genome Sequencing Center for Infectious Disease"/>
            <person name="Wu L."/>
            <person name="Ma J."/>
        </authorList>
    </citation>
    <scope>NUCLEOTIDE SEQUENCE [LARGE SCALE GENOMIC DNA]</scope>
    <source>
        <strain evidence="3">KCTC 23299</strain>
    </source>
</reference>
<gene>
    <name evidence="2" type="ORF">ACFS6H_11815</name>
</gene>
<sequence length="207" mass="24140">MNRIFTKLTTSLLIIVCVNLQLAAQQSAADSLPRYAKDSALSYYKRYLQLVDSSLFENPLKHFPVKIDSSLLKVKKPALPRISIIKSRAVDTRQLVKFTNGYINYNWNYRSGVDTPFNYQNISQHHITASSDLTLAGLLPLRVTYFERRSNSPFFRDFRDIRVDVNTYEINRLKQARVREYINGQLKEYIKQIAILPVKALTRYSRR</sequence>
<dbReference type="Proteomes" id="UP001597511">
    <property type="component" value="Unassembled WGS sequence"/>
</dbReference>
<proteinExistence type="predicted"/>
<accession>A0ABW6A8A6</accession>
<protein>
    <submittedName>
        <fullName evidence="2">Uncharacterized protein</fullName>
    </submittedName>
</protein>
<feature type="chain" id="PRO_5045576791" evidence="1">
    <location>
        <begin position="24"/>
        <end position="207"/>
    </location>
</feature>
<organism evidence="2 3">
    <name type="scientific">Terrimonas rubra</name>
    <dbReference type="NCBI Taxonomy" id="1035890"/>
    <lineage>
        <taxon>Bacteria</taxon>
        <taxon>Pseudomonadati</taxon>
        <taxon>Bacteroidota</taxon>
        <taxon>Chitinophagia</taxon>
        <taxon>Chitinophagales</taxon>
        <taxon>Chitinophagaceae</taxon>
        <taxon>Terrimonas</taxon>
    </lineage>
</organism>
<dbReference type="RefSeq" id="WP_386098683.1">
    <property type="nucleotide sequence ID" value="NZ_JBHUOZ010000003.1"/>
</dbReference>
<feature type="signal peptide" evidence="1">
    <location>
        <begin position="1"/>
        <end position="23"/>
    </location>
</feature>
<keyword evidence="1" id="KW-0732">Signal</keyword>
<dbReference type="EMBL" id="JBHUOZ010000003">
    <property type="protein sequence ID" value="MFD2920403.1"/>
    <property type="molecule type" value="Genomic_DNA"/>
</dbReference>
<evidence type="ECO:0000313" key="3">
    <source>
        <dbReference type="Proteomes" id="UP001597511"/>
    </source>
</evidence>
<name>A0ABW6A8A6_9BACT</name>
<evidence type="ECO:0000256" key="1">
    <source>
        <dbReference type="SAM" id="SignalP"/>
    </source>
</evidence>